<keyword evidence="3" id="KW-1185">Reference proteome</keyword>
<name>A0ABS4HAP0_9BACI</name>
<evidence type="ECO:0000256" key="1">
    <source>
        <dbReference type="SAM" id="Coils"/>
    </source>
</evidence>
<sequence>MSGVKYDELLRRVQQHEETITQLVEIIAVTNRRLSELERKQNEQSHTYSLT</sequence>
<accession>A0ABS4HAP0</accession>
<evidence type="ECO:0000313" key="2">
    <source>
        <dbReference type="EMBL" id="MBP1947971.1"/>
    </source>
</evidence>
<dbReference type="EMBL" id="JAGGKK010000003">
    <property type="protein sequence ID" value="MBP1947971.1"/>
    <property type="molecule type" value="Genomic_DNA"/>
</dbReference>
<feature type="coiled-coil region" evidence="1">
    <location>
        <begin position="6"/>
        <end position="40"/>
    </location>
</feature>
<evidence type="ECO:0000313" key="3">
    <source>
        <dbReference type="Proteomes" id="UP001519328"/>
    </source>
</evidence>
<dbReference type="RefSeq" id="WP_175476714.1">
    <property type="nucleotide sequence ID" value="NZ_JAGGKK010000003.1"/>
</dbReference>
<protein>
    <recommendedName>
        <fullName evidence="4">Degradation enzyme regulation protein DegQ</fullName>
    </recommendedName>
</protein>
<comment type="caution">
    <text evidence="2">The sequence shown here is derived from an EMBL/GenBank/DDBJ whole genome shotgun (WGS) entry which is preliminary data.</text>
</comment>
<evidence type="ECO:0008006" key="4">
    <source>
        <dbReference type="Google" id="ProtNLM"/>
    </source>
</evidence>
<gene>
    <name evidence="2" type="ORF">J2Z82_000900</name>
</gene>
<dbReference type="Proteomes" id="UP001519328">
    <property type="component" value="Unassembled WGS sequence"/>
</dbReference>
<proteinExistence type="predicted"/>
<reference evidence="2 3" key="1">
    <citation type="submission" date="2021-03" db="EMBL/GenBank/DDBJ databases">
        <title>Genomic Encyclopedia of Type Strains, Phase IV (KMG-IV): sequencing the most valuable type-strain genomes for metagenomic binning, comparative biology and taxonomic classification.</title>
        <authorList>
            <person name="Goeker M."/>
        </authorList>
    </citation>
    <scope>NUCLEOTIDE SEQUENCE [LARGE SCALE GENOMIC DNA]</scope>
    <source>
        <strain evidence="2 3">DSM 21085</strain>
    </source>
</reference>
<keyword evidence="1" id="KW-0175">Coiled coil</keyword>
<organism evidence="2 3">
    <name type="scientific">Virgibacillus litoralis</name>
    <dbReference type="NCBI Taxonomy" id="578221"/>
    <lineage>
        <taxon>Bacteria</taxon>
        <taxon>Bacillati</taxon>
        <taxon>Bacillota</taxon>
        <taxon>Bacilli</taxon>
        <taxon>Bacillales</taxon>
        <taxon>Bacillaceae</taxon>
        <taxon>Virgibacillus</taxon>
    </lineage>
</organism>